<dbReference type="OrthoDB" id="3248740at2759"/>
<keyword evidence="1" id="KW-0472">Membrane</keyword>
<keyword evidence="1" id="KW-1133">Transmembrane helix</keyword>
<evidence type="ECO:0008006" key="4">
    <source>
        <dbReference type="Google" id="ProtNLM"/>
    </source>
</evidence>
<dbReference type="Proteomes" id="UP000297245">
    <property type="component" value="Unassembled WGS sequence"/>
</dbReference>
<evidence type="ECO:0000313" key="3">
    <source>
        <dbReference type="Proteomes" id="UP000297245"/>
    </source>
</evidence>
<dbReference type="EMBL" id="ML179094">
    <property type="protein sequence ID" value="THV01120.1"/>
    <property type="molecule type" value="Genomic_DNA"/>
</dbReference>
<keyword evidence="1" id="KW-0812">Transmembrane</keyword>
<reference evidence="2 3" key="1">
    <citation type="journal article" date="2019" name="Nat. Ecol. Evol.">
        <title>Megaphylogeny resolves global patterns of mushroom evolution.</title>
        <authorList>
            <person name="Varga T."/>
            <person name="Krizsan K."/>
            <person name="Foldi C."/>
            <person name="Dima B."/>
            <person name="Sanchez-Garcia M."/>
            <person name="Sanchez-Ramirez S."/>
            <person name="Szollosi G.J."/>
            <person name="Szarkandi J.G."/>
            <person name="Papp V."/>
            <person name="Albert L."/>
            <person name="Andreopoulos W."/>
            <person name="Angelini C."/>
            <person name="Antonin V."/>
            <person name="Barry K.W."/>
            <person name="Bougher N.L."/>
            <person name="Buchanan P."/>
            <person name="Buyck B."/>
            <person name="Bense V."/>
            <person name="Catcheside P."/>
            <person name="Chovatia M."/>
            <person name="Cooper J."/>
            <person name="Damon W."/>
            <person name="Desjardin D."/>
            <person name="Finy P."/>
            <person name="Geml J."/>
            <person name="Haridas S."/>
            <person name="Hughes K."/>
            <person name="Justo A."/>
            <person name="Karasinski D."/>
            <person name="Kautmanova I."/>
            <person name="Kiss B."/>
            <person name="Kocsube S."/>
            <person name="Kotiranta H."/>
            <person name="LaButti K.M."/>
            <person name="Lechner B.E."/>
            <person name="Liimatainen K."/>
            <person name="Lipzen A."/>
            <person name="Lukacs Z."/>
            <person name="Mihaltcheva S."/>
            <person name="Morgado L.N."/>
            <person name="Niskanen T."/>
            <person name="Noordeloos M.E."/>
            <person name="Ohm R.A."/>
            <person name="Ortiz-Santana B."/>
            <person name="Ovrebo C."/>
            <person name="Racz N."/>
            <person name="Riley R."/>
            <person name="Savchenko A."/>
            <person name="Shiryaev A."/>
            <person name="Soop K."/>
            <person name="Spirin V."/>
            <person name="Szebenyi C."/>
            <person name="Tomsovsky M."/>
            <person name="Tulloss R.E."/>
            <person name="Uehling J."/>
            <person name="Grigoriev I.V."/>
            <person name="Vagvolgyi C."/>
            <person name="Papp T."/>
            <person name="Martin F.M."/>
            <person name="Miettinen O."/>
            <person name="Hibbett D.S."/>
            <person name="Nagy L.G."/>
        </authorList>
    </citation>
    <scope>NUCLEOTIDE SEQUENCE [LARGE SCALE GENOMIC DNA]</scope>
    <source>
        <strain evidence="2 3">CBS 962.96</strain>
    </source>
</reference>
<feature type="transmembrane region" description="Helical" evidence="1">
    <location>
        <begin position="132"/>
        <end position="154"/>
    </location>
</feature>
<proteinExistence type="predicted"/>
<protein>
    <recommendedName>
        <fullName evidence="4">G-protein coupled receptors family 1 profile domain-containing protein</fullName>
    </recommendedName>
</protein>
<feature type="transmembrane region" description="Helical" evidence="1">
    <location>
        <begin position="85"/>
        <end position="112"/>
    </location>
</feature>
<accession>A0A4S8MEU9</accession>
<organism evidence="2 3">
    <name type="scientific">Dendrothele bispora (strain CBS 962.96)</name>
    <dbReference type="NCBI Taxonomy" id="1314807"/>
    <lineage>
        <taxon>Eukaryota</taxon>
        <taxon>Fungi</taxon>
        <taxon>Dikarya</taxon>
        <taxon>Basidiomycota</taxon>
        <taxon>Agaricomycotina</taxon>
        <taxon>Agaricomycetes</taxon>
        <taxon>Agaricomycetidae</taxon>
        <taxon>Agaricales</taxon>
        <taxon>Agaricales incertae sedis</taxon>
        <taxon>Dendrothele</taxon>
    </lineage>
</organism>
<evidence type="ECO:0000313" key="2">
    <source>
        <dbReference type="EMBL" id="THV01120.1"/>
    </source>
</evidence>
<feature type="transmembrane region" description="Helical" evidence="1">
    <location>
        <begin position="175"/>
        <end position="198"/>
    </location>
</feature>
<name>A0A4S8MEU9_DENBC</name>
<feature type="transmembrane region" description="Helical" evidence="1">
    <location>
        <begin position="59"/>
        <end position="78"/>
    </location>
</feature>
<gene>
    <name evidence="2" type="ORF">K435DRAFT_750540</name>
</gene>
<dbReference type="AlphaFoldDB" id="A0A4S8MEU9"/>
<evidence type="ECO:0000256" key="1">
    <source>
        <dbReference type="SAM" id="Phobius"/>
    </source>
</evidence>
<sequence length="261" mass="28783">MLGLTCLLFCSSTVLWGLNITYLRATNMFLIGPLDFQSMANRAAQATNIQSSLAAPIEALYLFNMLVGDILVLWRAYIICDRKKIILVLPCLTLLTSLGFAIGSVVCLETHGTSGATSMSGGSKVCAWAEPIAWASSLLTNFLSTLAVGFRLWCMRGIVKESLGYLPPWNRAQRILMIITESGFIYCLFWAFEIVLFIPIPRASHAIYLYEVFTALRNQVSGIYATAIITIVNIHQTLQDTTTLASKEESSSKSLDKVEFA</sequence>
<keyword evidence="3" id="KW-1185">Reference proteome</keyword>